<dbReference type="PANTHER" id="PTHR23275:SF100">
    <property type="entry name" value="EGF-LIKE DOMAIN-CONTAINING PROTEIN"/>
    <property type="match status" value="1"/>
</dbReference>
<dbReference type="InterPro" id="IPR052798">
    <property type="entry name" value="Giardia_VSA"/>
</dbReference>
<dbReference type="PANTHER" id="PTHR23275">
    <property type="entry name" value="CABRIOLET.-RELATED"/>
    <property type="match status" value="1"/>
</dbReference>
<sequence length="431" mass="43924">MSLTGVSIDSLRRPSSSPQAITAGCTGSDGAALTDSSTACESCSGGFFLFRGGCYSTKSNSGSEICTKAEGGKCTTCKTDNGLFKNPADAPTLGSECILCWDTTGADGYKGVENCNKCAAPGNAGAATCSACQDGYYKDDKGTCQKCDQTCATCSGTGQNACTSCPEGKYLKDGNTCVDGTSNSCGANSYADKRTWTCKACSEIAGCTACAYNDNLQLPICSACDSGKVVRTELDGSTTCITVASDCTDENHFKTDGNAACLLCNDITTGAGTASNVGVEHCKTCQKTADNQNPTCTTCQDGYIKNNGGSACESCGSNCATCTKANDMSTCSKCLPGYFLRTGSPNECVLCGDTAKGGIEGCAECSGTAGSLKCTKCKPTRKPKGDSGNYTCEEKTCEDDSACGGTAGACGAIVVGSDGSVKYYCSQCRQQ</sequence>
<protein>
    <submittedName>
        <fullName evidence="3">Variant-specific surface protein</fullName>
    </submittedName>
</protein>
<dbReference type="InterPro" id="IPR005127">
    <property type="entry name" value="Giardia_VSP"/>
</dbReference>
<dbReference type="OrthoDB" id="300641at2759"/>
<feature type="domain" description="EGF-like" evidence="2">
    <location>
        <begin position="314"/>
        <end position="349"/>
    </location>
</feature>
<dbReference type="InterPro" id="IPR006212">
    <property type="entry name" value="Furin_repeat"/>
</dbReference>
<evidence type="ECO:0000313" key="3">
    <source>
        <dbReference type="EMBL" id="ESU41510.1"/>
    </source>
</evidence>
<dbReference type="SUPFAM" id="SSF57184">
    <property type="entry name" value="Growth factor receptor domain"/>
    <property type="match status" value="2"/>
</dbReference>
<feature type="region of interest" description="Disordered" evidence="1">
    <location>
        <begin position="1"/>
        <end position="21"/>
    </location>
</feature>
<evidence type="ECO:0000313" key="4">
    <source>
        <dbReference type="Proteomes" id="UP000018040"/>
    </source>
</evidence>
<dbReference type="AlphaFoldDB" id="V6TWW7"/>
<feature type="domain" description="EGF-like" evidence="2">
    <location>
        <begin position="146"/>
        <end position="178"/>
    </location>
</feature>
<dbReference type="InterPro" id="IPR009030">
    <property type="entry name" value="Growth_fac_rcpt_cys_sf"/>
</dbReference>
<gene>
    <name evidence="3" type="ORF">GSB_152238</name>
</gene>
<feature type="compositionally biased region" description="Polar residues" evidence="1">
    <location>
        <begin position="1"/>
        <end position="20"/>
    </location>
</feature>
<dbReference type="SMART" id="SM00261">
    <property type="entry name" value="FU"/>
    <property type="match status" value="3"/>
</dbReference>
<name>V6TWW7_GIAIN</name>
<evidence type="ECO:0000259" key="2">
    <source>
        <dbReference type="SMART" id="SM00181"/>
    </source>
</evidence>
<dbReference type="VEuPathDB" id="GiardiaDB:QR46_4933"/>
<dbReference type="CDD" id="cd00064">
    <property type="entry name" value="FU"/>
    <property type="match status" value="1"/>
</dbReference>
<dbReference type="Proteomes" id="UP000018040">
    <property type="component" value="Unassembled WGS sequence"/>
</dbReference>
<dbReference type="InterPro" id="IPR000742">
    <property type="entry name" value="EGF"/>
</dbReference>
<reference evidence="3 4" key="2">
    <citation type="journal article" date="2013" name="Genome Biol. Evol.">
        <title>Genome sequencing of Giardia lamblia genotypes A2 and B isolates (DH and GS) and comparative analysis with the genomes of genotypes A1 and E (WB and Pig).</title>
        <authorList>
            <person name="Adam R.D."/>
            <person name="Dahlstrom E.W."/>
            <person name="Martens C.A."/>
            <person name="Bruno D.P."/>
            <person name="Barbian K.D."/>
            <person name="Ricklefs S.M."/>
            <person name="Hernandez M.M."/>
            <person name="Narla N.P."/>
            <person name="Patel R.B."/>
            <person name="Porcella S.F."/>
            <person name="Nash T.E."/>
        </authorList>
    </citation>
    <scope>NUCLEOTIDE SEQUENCE [LARGE SCALE GENOMIC DNA]</scope>
    <source>
        <strain evidence="3 4">GS</strain>
    </source>
</reference>
<dbReference type="Gene3D" id="2.10.220.10">
    <property type="entry name" value="Hormone Receptor, Insulin-like Growth Factor Receptor 1, Chain A, domain 2"/>
    <property type="match status" value="2"/>
</dbReference>
<feature type="domain" description="EGF-like" evidence="2">
    <location>
        <begin position="263"/>
        <end position="313"/>
    </location>
</feature>
<dbReference type="VEuPathDB" id="GiardiaDB:GL50803_00d117440"/>
<dbReference type="SMART" id="SM00181">
    <property type="entry name" value="EGF"/>
    <property type="match status" value="4"/>
</dbReference>
<accession>V6TWW7</accession>
<feature type="domain" description="EGF-like" evidence="2">
    <location>
        <begin position="96"/>
        <end position="145"/>
    </location>
</feature>
<comment type="caution">
    <text evidence="3">The sequence shown here is derived from an EMBL/GenBank/DDBJ whole genome shotgun (WGS) entry which is preliminary data.</text>
</comment>
<proteinExistence type="predicted"/>
<dbReference type="Pfam" id="PF03302">
    <property type="entry name" value="VSP"/>
    <property type="match status" value="1"/>
</dbReference>
<reference evidence="4" key="1">
    <citation type="submission" date="2012-02" db="EMBL/GenBank/DDBJ databases">
        <title>Genome sequencing of Giardia lamblia Genotypes A2 and B isolates (DH and GS) and comparative analysis with the genomes of Genotypes A1 and E (WB and Pig).</title>
        <authorList>
            <person name="Adam R."/>
            <person name="Dahlstrom E."/>
            <person name="Martens C."/>
            <person name="Bruno D."/>
            <person name="Barbian K."/>
            <person name="Porcella S.F."/>
            <person name="Nash T."/>
        </authorList>
    </citation>
    <scope>NUCLEOTIDE SEQUENCE</scope>
    <source>
        <strain evidence="4">GS</strain>
    </source>
</reference>
<evidence type="ECO:0000256" key="1">
    <source>
        <dbReference type="SAM" id="MobiDB-lite"/>
    </source>
</evidence>
<organism evidence="3 4">
    <name type="scientific">Giardia intestinalis</name>
    <name type="common">Giardia lamblia</name>
    <dbReference type="NCBI Taxonomy" id="5741"/>
    <lineage>
        <taxon>Eukaryota</taxon>
        <taxon>Metamonada</taxon>
        <taxon>Diplomonadida</taxon>
        <taxon>Hexamitidae</taxon>
        <taxon>Giardiinae</taxon>
        <taxon>Giardia</taxon>
    </lineage>
</organism>
<dbReference type="EMBL" id="AHHH01000123">
    <property type="protein sequence ID" value="ESU41510.1"/>
    <property type="molecule type" value="Genomic_DNA"/>
</dbReference>